<gene>
    <name evidence="1" type="ORF">SAMN04488502_10534</name>
</gene>
<reference evidence="1 2" key="1">
    <citation type="submission" date="2016-10" db="EMBL/GenBank/DDBJ databases">
        <authorList>
            <person name="de Groot N.N."/>
        </authorList>
    </citation>
    <scope>NUCLEOTIDE SEQUENCE [LARGE SCALE GENOMIC DNA]</scope>
    <source>
        <strain evidence="1 2">DSM 1736</strain>
    </source>
</reference>
<evidence type="ECO:0000313" key="1">
    <source>
        <dbReference type="EMBL" id="SDM49233.1"/>
    </source>
</evidence>
<dbReference type="Gene3D" id="1.20.1260.10">
    <property type="match status" value="1"/>
</dbReference>
<accession>A0A1G9TNG8</accession>
<evidence type="ECO:0000313" key="2">
    <source>
        <dbReference type="Proteomes" id="UP000214880"/>
    </source>
</evidence>
<proteinExistence type="predicted"/>
<organism evidence="1 2">
    <name type="scientific">Dendrosporobacter quercicolus</name>
    <dbReference type="NCBI Taxonomy" id="146817"/>
    <lineage>
        <taxon>Bacteria</taxon>
        <taxon>Bacillati</taxon>
        <taxon>Bacillota</taxon>
        <taxon>Negativicutes</taxon>
        <taxon>Selenomonadales</taxon>
        <taxon>Sporomusaceae</taxon>
        <taxon>Dendrosporobacter</taxon>
    </lineage>
</organism>
<evidence type="ECO:0008006" key="3">
    <source>
        <dbReference type="Google" id="ProtNLM"/>
    </source>
</evidence>
<protein>
    <recommendedName>
        <fullName evidence="3">Coat F domain-containing protein</fullName>
    </recommendedName>
</protein>
<dbReference type="OrthoDB" id="1685013at2"/>
<dbReference type="RefSeq" id="WP_092072747.1">
    <property type="nucleotide sequence ID" value="NZ_FNHB01000005.1"/>
</dbReference>
<keyword evidence="2" id="KW-1185">Reference proteome</keyword>
<dbReference type="InterPro" id="IPR012347">
    <property type="entry name" value="Ferritin-like"/>
</dbReference>
<name>A0A1G9TNG8_9FIRM</name>
<sequence length="65" mass="7497">MLTQKELLHLEDFLGAEQSCVKTLNHLSSTIQDNQCKQLFQQFAQKNQQHFQTVSQHLSAGQKLQ</sequence>
<dbReference type="EMBL" id="FNHB01000005">
    <property type="protein sequence ID" value="SDM49233.1"/>
    <property type="molecule type" value="Genomic_DNA"/>
</dbReference>
<dbReference type="AlphaFoldDB" id="A0A1G9TNG8"/>
<dbReference type="STRING" id="146817.SAMN04488502_10534"/>
<dbReference type="Proteomes" id="UP000214880">
    <property type="component" value="Unassembled WGS sequence"/>
</dbReference>